<dbReference type="SUPFAM" id="SSF109854">
    <property type="entry name" value="DinB/YfiT-like putative metalloenzymes"/>
    <property type="match status" value="1"/>
</dbReference>
<dbReference type="KEGG" id="pfer:IRI77_18270"/>
<keyword evidence="3" id="KW-1185">Reference proteome</keyword>
<organism evidence="2 3">
    <name type="scientific">Paludibaculum fermentans</name>
    <dbReference type="NCBI Taxonomy" id="1473598"/>
    <lineage>
        <taxon>Bacteria</taxon>
        <taxon>Pseudomonadati</taxon>
        <taxon>Acidobacteriota</taxon>
        <taxon>Terriglobia</taxon>
        <taxon>Bryobacterales</taxon>
        <taxon>Bryobacteraceae</taxon>
        <taxon>Paludibaculum</taxon>
    </lineage>
</organism>
<sequence>MEFDHAFPFSRQALLAGFRPATLTGCPAPGTRSFSAVLVHIAVANFCLLHLSGVRTPDSLELYGELEPDSPVQRLAMVRKNLAMERTLTGQPAVIDFLRRSLEAVQLSMTDASAETLEESRSFVEEETTRRRLLLRALVHTHEHMGQAVAYARAFGMQLPWPDPLAGLENMPVDIPAEHAATG</sequence>
<feature type="domain" description="DinB-like" evidence="1">
    <location>
        <begin position="13"/>
        <end position="148"/>
    </location>
</feature>
<proteinExistence type="predicted"/>
<dbReference type="Gene3D" id="1.20.120.450">
    <property type="entry name" value="dinb family like domain"/>
    <property type="match status" value="1"/>
</dbReference>
<evidence type="ECO:0000313" key="2">
    <source>
        <dbReference type="EMBL" id="QOY91809.1"/>
    </source>
</evidence>
<dbReference type="InterPro" id="IPR034660">
    <property type="entry name" value="DinB/YfiT-like"/>
</dbReference>
<dbReference type="InterPro" id="IPR024775">
    <property type="entry name" value="DinB-like"/>
</dbReference>
<dbReference type="AlphaFoldDB" id="A0A7S7SNT5"/>
<accession>A0A7S7SNT5</accession>
<protein>
    <submittedName>
        <fullName evidence="2">DinB family protein</fullName>
    </submittedName>
</protein>
<dbReference type="Pfam" id="PF12867">
    <property type="entry name" value="DinB_2"/>
    <property type="match status" value="1"/>
</dbReference>
<evidence type="ECO:0000259" key="1">
    <source>
        <dbReference type="Pfam" id="PF12867"/>
    </source>
</evidence>
<evidence type="ECO:0000313" key="3">
    <source>
        <dbReference type="Proteomes" id="UP000593892"/>
    </source>
</evidence>
<name>A0A7S7SNT5_PALFE</name>
<dbReference type="EMBL" id="CP063849">
    <property type="protein sequence ID" value="QOY91809.1"/>
    <property type="molecule type" value="Genomic_DNA"/>
</dbReference>
<dbReference type="Proteomes" id="UP000593892">
    <property type="component" value="Chromosome"/>
</dbReference>
<reference evidence="2 3" key="1">
    <citation type="submission" date="2020-10" db="EMBL/GenBank/DDBJ databases">
        <title>Complete genome sequence of Paludibaculum fermentans P105T, a facultatively anaerobic acidobacterium capable of dissimilatory Fe(III) reduction.</title>
        <authorList>
            <person name="Dedysh S.N."/>
            <person name="Beletsky A.V."/>
            <person name="Kulichevskaya I.S."/>
            <person name="Mardanov A.V."/>
            <person name="Ravin N.V."/>
        </authorList>
    </citation>
    <scope>NUCLEOTIDE SEQUENCE [LARGE SCALE GENOMIC DNA]</scope>
    <source>
        <strain evidence="2 3">P105</strain>
    </source>
</reference>
<gene>
    <name evidence="2" type="ORF">IRI77_18270</name>
</gene>
<dbReference type="RefSeq" id="WP_194453463.1">
    <property type="nucleotide sequence ID" value="NZ_CP063849.1"/>
</dbReference>